<name>A0A6A6AZN8_9PEZI</name>
<dbReference type="PANTHER" id="PTHR43791:SF4">
    <property type="entry name" value="PANTOTHENATE TRANSPORTER FEN2"/>
    <property type="match status" value="1"/>
</dbReference>
<feature type="transmembrane region" description="Helical" evidence="7">
    <location>
        <begin position="295"/>
        <end position="314"/>
    </location>
</feature>
<dbReference type="GO" id="GO:0098717">
    <property type="term" value="P:pantothenate import across plasma membrane"/>
    <property type="evidence" value="ECO:0007669"/>
    <property type="project" value="TreeGrafter"/>
</dbReference>
<feature type="domain" description="Major facilitator superfamily (MFS) profile" evidence="8">
    <location>
        <begin position="23"/>
        <end position="467"/>
    </location>
</feature>
<feature type="transmembrane region" description="Helical" evidence="7">
    <location>
        <begin position="89"/>
        <end position="112"/>
    </location>
</feature>
<protein>
    <recommendedName>
        <fullName evidence="8">Major facilitator superfamily (MFS) profile domain-containing protein</fullName>
    </recommendedName>
</protein>
<keyword evidence="2" id="KW-0813">Transport</keyword>
<dbReference type="PANTHER" id="PTHR43791">
    <property type="entry name" value="PERMEASE-RELATED"/>
    <property type="match status" value="1"/>
</dbReference>
<dbReference type="GO" id="GO:0015233">
    <property type="term" value="F:pantothenate transmembrane transporter activity"/>
    <property type="evidence" value="ECO:0007669"/>
    <property type="project" value="TreeGrafter"/>
</dbReference>
<evidence type="ECO:0000313" key="9">
    <source>
        <dbReference type="EMBL" id="KAF2137250.1"/>
    </source>
</evidence>
<feature type="transmembrane region" description="Helical" evidence="7">
    <location>
        <begin position="349"/>
        <end position="373"/>
    </location>
</feature>
<dbReference type="AlphaFoldDB" id="A0A6A6AZN8"/>
<dbReference type="FunFam" id="1.20.1250.20:FF:000065">
    <property type="entry name" value="Putative MFS pantothenate transporter"/>
    <property type="match status" value="1"/>
</dbReference>
<evidence type="ECO:0000256" key="6">
    <source>
        <dbReference type="ARBA" id="ARBA00037968"/>
    </source>
</evidence>
<keyword evidence="10" id="KW-1185">Reference proteome</keyword>
<evidence type="ECO:0000256" key="5">
    <source>
        <dbReference type="ARBA" id="ARBA00023136"/>
    </source>
</evidence>
<dbReference type="InterPro" id="IPR020846">
    <property type="entry name" value="MFS_dom"/>
</dbReference>
<evidence type="ECO:0000256" key="7">
    <source>
        <dbReference type="SAM" id="Phobius"/>
    </source>
</evidence>
<feature type="transmembrane region" description="Helical" evidence="7">
    <location>
        <begin position="254"/>
        <end position="280"/>
    </location>
</feature>
<sequence length="467" mass="51412">MAAENGRKSKEEKRLVRKLDLFVLTYCCLSYFFNYLDRAAFANAYVAGLKEDVGLHGTQYNIILSMMTAGYVIGQIPHGIALQKIPPRIWLTSMVALWSAFTMCTAACRTYSQLCAVRFLQGLVEASTYCGTMYIVGSWYKPQEIAKRTAIFTASGQAGSMFAGVMMTTIHKTMDGYAGLPGWKWVFLVDGIITLPIAIAGFVCFPDIPENANTVVLKEAEIQLAIKRLPPKKEDAHNINPLSLLKRVLGSPSFYILGAFSLVTSALEAYCVQGLFLLWLKYHSAQYSSSENTTYPLGIQGVAITSNLLAAIYIDRTNRRIPIGLLSCALQLVSTVLLLIPTIPAAATFFAFYLAGASYMINPLLFGWANVILRRSGDEAARSVVLFWCGAVQSALYTFWGIVLYPADEAPYWRKGGIAMVVVVVVMAAMLWVVDWLDRRTLADQAAVAEEARVADVEVDAGQAEKR</sequence>
<organism evidence="9 10">
    <name type="scientific">Aplosporella prunicola CBS 121167</name>
    <dbReference type="NCBI Taxonomy" id="1176127"/>
    <lineage>
        <taxon>Eukaryota</taxon>
        <taxon>Fungi</taxon>
        <taxon>Dikarya</taxon>
        <taxon>Ascomycota</taxon>
        <taxon>Pezizomycotina</taxon>
        <taxon>Dothideomycetes</taxon>
        <taxon>Dothideomycetes incertae sedis</taxon>
        <taxon>Botryosphaeriales</taxon>
        <taxon>Aplosporellaceae</taxon>
        <taxon>Aplosporella</taxon>
    </lineage>
</organism>
<keyword evidence="3 7" id="KW-0812">Transmembrane</keyword>
<feature type="transmembrane region" description="Helical" evidence="7">
    <location>
        <begin position="149"/>
        <end position="170"/>
    </location>
</feature>
<gene>
    <name evidence="9" type="ORF">K452DRAFT_258020</name>
</gene>
<evidence type="ECO:0000313" key="10">
    <source>
        <dbReference type="Proteomes" id="UP000799438"/>
    </source>
</evidence>
<dbReference type="EMBL" id="ML995505">
    <property type="protein sequence ID" value="KAF2137250.1"/>
    <property type="molecule type" value="Genomic_DNA"/>
</dbReference>
<dbReference type="GO" id="GO:0005886">
    <property type="term" value="C:plasma membrane"/>
    <property type="evidence" value="ECO:0007669"/>
    <property type="project" value="TreeGrafter"/>
</dbReference>
<dbReference type="SUPFAM" id="SSF103473">
    <property type="entry name" value="MFS general substrate transporter"/>
    <property type="match status" value="1"/>
</dbReference>
<comment type="similarity">
    <text evidence="6">Belongs to the major facilitator superfamily. Allantoate permease family.</text>
</comment>
<dbReference type="Pfam" id="PF07690">
    <property type="entry name" value="MFS_1"/>
    <property type="match status" value="1"/>
</dbReference>
<feature type="transmembrane region" description="Helical" evidence="7">
    <location>
        <begin position="21"/>
        <end position="42"/>
    </location>
</feature>
<dbReference type="Gene3D" id="1.20.1250.20">
    <property type="entry name" value="MFS general substrate transporter like domains"/>
    <property type="match status" value="1"/>
</dbReference>
<evidence type="ECO:0000256" key="4">
    <source>
        <dbReference type="ARBA" id="ARBA00022989"/>
    </source>
</evidence>
<feature type="transmembrane region" description="Helical" evidence="7">
    <location>
        <begin position="321"/>
        <end position="343"/>
    </location>
</feature>
<evidence type="ECO:0000256" key="3">
    <source>
        <dbReference type="ARBA" id="ARBA00022692"/>
    </source>
</evidence>
<evidence type="ECO:0000259" key="8">
    <source>
        <dbReference type="PROSITE" id="PS50850"/>
    </source>
</evidence>
<dbReference type="InterPro" id="IPR011701">
    <property type="entry name" value="MFS"/>
</dbReference>
<accession>A0A6A6AZN8</accession>
<keyword evidence="4 7" id="KW-1133">Transmembrane helix</keyword>
<dbReference type="OrthoDB" id="3639251at2759"/>
<evidence type="ECO:0000256" key="2">
    <source>
        <dbReference type="ARBA" id="ARBA00022448"/>
    </source>
</evidence>
<feature type="transmembrane region" description="Helical" evidence="7">
    <location>
        <begin position="182"/>
        <end position="205"/>
    </location>
</feature>
<dbReference type="GeneID" id="54295953"/>
<keyword evidence="5 7" id="KW-0472">Membrane</keyword>
<feature type="transmembrane region" description="Helical" evidence="7">
    <location>
        <begin position="417"/>
        <end position="437"/>
    </location>
</feature>
<comment type="subcellular location">
    <subcellularLocation>
        <location evidence="1">Membrane</location>
        <topology evidence="1">Multi-pass membrane protein</topology>
    </subcellularLocation>
</comment>
<reference evidence="9" key="1">
    <citation type="journal article" date="2020" name="Stud. Mycol.">
        <title>101 Dothideomycetes genomes: a test case for predicting lifestyles and emergence of pathogens.</title>
        <authorList>
            <person name="Haridas S."/>
            <person name="Albert R."/>
            <person name="Binder M."/>
            <person name="Bloem J."/>
            <person name="Labutti K."/>
            <person name="Salamov A."/>
            <person name="Andreopoulos B."/>
            <person name="Baker S."/>
            <person name="Barry K."/>
            <person name="Bills G."/>
            <person name="Bluhm B."/>
            <person name="Cannon C."/>
            <person name="Castanera R."/>
            <person name="Culley D."/>
            <person name="Daum C."/>
            <person name="Ezra D."/>
            <person name="Gonzalez J."/>
            <person name="Henrissat B."/>
            <person name="Kuo A."/>
            <person name="Liang C."/>
            <person name="Lipzen A."/>
            <person name="Lutzoni F."/>
            <person name="Magnuson J."/>
            <person name="Mondo S."/>
            <person name="Nolan M."/>
            <person name="Ohm R."/>
            <person name="Pangilinan J."/>
            <person name="Park H.-J."/>
            <person name="Ramirez L."/>
            <person name="Alfaro M."/>
            <person name="Sun H."/>
            <person name="Tritt A."/>
            <person name="Yoshinaga Y."/>
            <person name="Zwiers L.-H."/>
            <person name="Turgeon B."/>
            <person name="Goodwin S."/>
            <person name="Spatafora J."/>
            <person name="Crous P."/>
            <person name="Grigoriev I."/>
        </authorList>
    </citation>
    <scope>NUCLEOTIDE SEQUENCE</scope>
    <source>
        <strain evidence="9">CBS 121167</strain>
    </source>
</reference>
<proteinExistence type="inferred from homology"/>
<evidence type="ECO:0000256" key="1">
    <source>
        <dbReference type="ARBA" id="ARBA00004141"/>
    </source>
</evidence>
<dbReference type="Proteomes" id="UP000799438">
    <property type="component" value="Unassembled WGS sequence"/>
</dbReference>
<dbReference type="RefSeq" id="XP_033392968.1">
    <property type="nucleotide sequence ID" value="XM_033538457.1"/>
</dbReference>
<dbReference type="PROSITE" id="PS50850">
    <property type="entry name" value="MFS"/>
    <property type="match status" value="1"/>
</dbReference>
<feature type="transmembrane region" description="Helical" evidence="7">
    <location>
        <begin position="62"/>
        <end position="82"/>
    </location>
</feature>
<feature type="transmembrane region" description="Helical" evidence="7">
    <location>
        <begin position="118"/>
        <end position="137"/>
    </location>
</feature>
<dbReference type="InterPro" id="IPR036259">
    <property type="entry name" value="MFS_trans_sf"/>
</dbReference>
<feature type="transmembrane region" description="Helical" evidence="7">
    <location>
        <begin position="385"/>
        <end position="405"/>
    </location>
</feature>